<dbReference type="EMBL" id="AP018448">
    <property type="protein sequence ID" value="BBC39099.1"/>
    <property type="molecule type" value="Genomic_DNA"/>
</dbReference>
<keyword evidence="2" id="KW-1185">Reference proteome</keyword>
<name>A0ABN5W0A4_9ACTN</name>
<sequence length="78" mass="8478">MKLNVLINERGELVAATSGPIGIPEDVGTEASKADTQPVAFIVPLQGQTVQEVEVPEHLIDVNSTSEFHKYVVETFSR</sequence>
<organism evidence="1 2">
    <name type="scientific">Streptomyces graminofaciens</name>
    <dbReference type="NCBI Taxonomy" id="68212"/>
    <lineage>
        <taxon>Bacteria</taxon>
        <taxon>Bacillati</taxon>
        <taxon>Actinomycetota</taxon>
        <taxon>Actinomycetes</taxon>
        <taxon>Kitasatosporales</taxon>
        <taxon>Streptomycetaceae</taxon>
        <taxon>Streptomyces</taxon>
    </lineage>
</organism>
<reference evidence="1 2" key="1">
    <citation type="journal article" date="2010" name="ChemBioChem">
        <title>Cloning and characterization of the biosynthetic gene cluster of 16-membered macrolide antibiotic FD-891: involvement of a dual functional cytochrome P450 monooxygenase catalyzing epoxidation and hydroxylation.</title>
        <authorList>
            <person name="Kudo F."/>
            <person name="Motegi A."/>
            <person name="Mizoue K."/>
            <person name="Eguchi T."/>
        </authorList>
    </citation>
    <scope>NUCLEOTIDE SEQUENCE [LARGE SCALE GENOMIC DNA]</scope>
    <source>
        <strain evidence="1 2">A-8890</strain>
    </source>
</reference>
<reference evidence="1 2" key="2">
    <citation type="journal article" date="2023" name="ChemBioChem">
        <title>Acyltransferase Domain Exchange between Two Independent Type I Polyketide Synthases in the Same Producer Strain of Macrolide Antibiotics.</title>
        <authorList>
            <person name="Kudo F."/>
            <person name="Kishikawa K."/>
            <person name="Tsuboi K."/>
            <person name="Kido T."/>
            <person name="Usui T."/>
            <person name="Hashimoto J."/>
            <person name="Shin-Ya K."/>
            <person name="Miyanaga A."/>
            <person name="Eguchi T."/>
        </authorList>
    </citation>
    <scope>NUCLEOTIDE SEQUENCE [LARGE SCALE GENOMIC DNA]</scope>
    <source>
        <strain evidence="1 2">A-8890</strain>
    </source>
</reference>
<gene>
    <name evidence="1" type="ORF">SGFS_103930</name>
</gene>
<evidence type="ECO:0000313" key="1">
    <source>
        <dbReference type="EMBL" id="BBC39099.1"/>
    </source>
</evidence>
<evidence type="ECO:0000313" key="2">
    <source>
        <dbReference type="Proteomes" id="UP001321542"/>
    </source>
</evidence>
<proteinExistence type="predicted"/>
<accession>A0ABN5W0A4</accession>
<dbReference type="RefSeq" id="WP_286259684.1">
    <property type="nucleotide sequence ID" value="NZ_AP018448.1"/>
</dbReference>
<dbReference type="Proteomes" id="UP001321542">
    <property type="component" value="Chromosome"/>
</dbReference>
<protein>
    <submittedName>
        <fullName evidence="1">Uncharacterized protein</fullName>
    </submittedName>
</protein>